<dbReference type="Proteomes" id="UP000023152">
    <property type="component" value="Unassembled WGS sequence"/>
</dbReference>
<keyword evidence="2" id="KW-1185">Reference proteome</keyword>
<comment type="caution">
    <text evidence="1">The sequence shown here is derived from an EMBL/GenBank/DDBJ whole genome shotgun (WGS) entry which is preliminary data.</text>
</comment>
<sequence>MAQKTAKEFLLIVKYDETEEKEQAGIIVHSHNLKINTESPKLALRLGFKLAAYSEQLNLLAGMWNLGYGDKHPGSEATQSYIVEFFSTLSFKDLELKSKLTLSDPTFNEWAFKVRYMLFAGSLLLFITTDNLLYTWNVLNRAFEGSYFSLERQYLSFLTTNNGAYLLAFRREMESDSKKDNDAIMSASTPGSPNRITMDVLLIKHKVWLPAVKLPESINADNVDPQTFRLKQINNVWHLCVIVKSQQKWTLNMYPMKIATQERSLQTTIGTLNDTNLNTTLSRTRMDYLEMTLDKFGTLPVFLDHLGSLVLHTTFTIFGEDVDEDSIYHTTKRCISQAQKNVHFSTGIDLFTRERRKDKKKNNFFFWKPRCMYTYIGKNFASLEWSCSAKQLTKFESLKEIIASTPQSKKIISGETFIQKIISQMPVQIARGKDNDFCVMYNGTDDYERYSRWKENPIALCTKIRFGLRKLIYAIFILYIV</sequence>
<gene>
    <name evidence="1" type="ORF">RFI_16317</name>
</gene>
<reference evidence="1 2" key="1">
    <citation type="journal article" date="2013" name="Curr. Biol.">
        <title>The Genome of the Foraminiferan Reticulomyxa filosa.</title>
        <authorList>
            <person name="Glockner G."/>
            <person name="Hulsmann N."/>
            <person name="Schleicher M."/>
            <person name="Noegel A.A."/>
            <person name="Eichinger L."/>
            <person name="Gallinger C."/>
            <person name="Pawlowski J."/>
            <person name="Sierra R."/>
            <person name="Euteneuer U."/>
            <person name="Pillet L."/>
            <person name="Moustafa A."/>
            <person name="Platzer M."/>
            <person name="Groth M."/>
            <person name="Szafranski K."/>
            <person name="Schliwa M."/>
        </authorList>
    </citation>
    <scope>NUCLEOTIDE SEQUENCE [LARGE SCALE GENOMIC DNA]</scope>
</reference>
<dbReference type="AlphaFoldDB" id="X6N589"/>
<evidence type="ECO:0000313" key="1">
    <source>
        <dbReference type="EMBL" id="ETO20889.1"/>
    </source>
</evidence>
<organism evidence="1 2">
    <name type="scientific">Reticulomyxa filosa</name>
    <dbReference type="NCBI Taxonomy" id="46433"/>
    <lineage>
        <taxon>Eukaryota</taxon>
        <taxon>Sar</taxon>
        <taxon>Rhizaria</taxon>
        <taxon>Retaria</taxon>
        <taxon>Foraminifera</taxon>
        <taxon>Monothalamids</taxon>
        <taxon>Reticulomyxidae</taxon>
        <taxon>Reticulomyxa</taxon>
    </lineage>
</organism>
<name>X6N589_RETFI</name>
<dbReference type="EMBL" id="ASPP01012141">
    <property type="protein sequence ID" value="ETO20889.1"/>
    <property type="molecule type" value="Genomic_DNA"/>
</dbReference>
<proteinExistence type="predicted"/>
<evidence type="ECO:0000313" key="2">
    <source>
        <dbReference type="Proteomes" id="UP000023152"/>
    </source>
</evidence>
<accession>X6N589</accession>
<protein>
    <submittedName>
        <fullName evidence="1">Uncharacterized protein</fullName>
    </submittedName>
</protein>